<evidence type="ECO:0000256" key="1">
    <source>
        <dbReference type="ARBA" id="ARBA00004162"/>
    </source>
</evidence>
<sequence>MGMEHLSCSALRPRTHLGLKEIKVRKETEEEEEPLSPMARMFHEPQSNIYVILIVGFKSPIDPHNFKANLVETFVKHPRFSSVQVSKFHINLCFTFVLKTNQIRQIADGGEMKWVKTKVDIDNHVIVPMVDQDQYHMDMASSDKFVQDYVANLTKTQISMSIPMWDCHVLNLQTSDAESTLVFRVHHSLGDGTSLMSLLISCSDELPSFPEMKKPRSAGTGRFSIWLGRCWNLLFLTWNTVVDICMCVARAYLLKDTETPLKAPSSSVAFTSKRIVCRTLCFDDVKSVKNATNTTVNDVMLAITQAGLSRYLNRKYGKAKSDNGEWETNLPNTNRLTATLFIDMRSSPGIYALEEMVKKKSKAGWGNKISCVVFPFKIALKDNPLDYLKDAKATMDRKKATLEAQFRLFIAKVFVKFHPTKLAAFPSTTMWFSNVAGPQHQISIFGNPVAFLAASVYGQPASLTVHILSYSKKINVALSVDDNTTLNPYELCDDIEEALQLMKNTIINVKGSIK</sequence>
<dbReference type="PANTHER" id="PTHR31650:SF38">
    <property type="entry name" value="O-ACYLTRANSFERASE WSD1-LIKE"/>
    <property type="match status" value="1"/>
</dbReference>
<evidence type="ECO:0000256" key="8">
    <source>
        <dbReference type="ARBA" id="ARBA00024360"/>
    </source>
</evidence>
<evidence type="ECO:0000256" key="3">
    <source>
        <dbReference type="ARBA" id="ARBA00004771"/>
    </source>
</evidence>
<comment type="catalytic activity">
    <reaction evidence="9">
        <text>a long chain fatty alcohol + a fatty acyl-CoA = a long-chain alcohol wax ester + CoA</text>
        <dbReference type="Rhea" id="RHEA:38443"/>
        <dbReference type="ChEBI" id="CHEBI:17135"/>
        <dbReference type="ChEBI" id="CHEBI:57287"/>
        <dbReference type="ChEBI" id="CHEBI:77636"/>
        <dbReference type="ChEBI" id="CHEBI:235323"/>
        <dbReference type="EC" id="2.3.1.75"/>
    </reaction>
</comment>
<feature type="domain" description="O-acyltransferase WSD1 C-terminal" evidence="12">
    <location>
        <begin position="365"/>
        <end position="503"/>
    </location>
</feature>
<dbReference type="InterPro" id="IPR004255">
    <property type="entry name" value="O-acyltransferase_WSD1_N"/>
</dbReference>
<evidence type="ECO:0000256" key="6">
    <source>
        <dbReference type="ARBA" id="ARBA00022824"/>
    </source>
</evidence>
<dbReference type="Pfam" id="PF03007">
    <property type="entry name" value="WS_DGAT_cat"/>
    <property type="match status" value="1"/>
</dbReference>
<keyword evidence="5" id="KW-0808">Transferase</keyword>
<evidence type="ECO:0000256" key="9">
    <source>
        <dbReference type="ARBA" id="ARBA00047604"/>
    </source>
</evidence>
<evidence type="ECO:0000313" key="14">
    <source>
        <dbReference type="Proteomes" id="UP001396334"/>
    </source>
</evidence>
<dbReference type="Proteomes" id="UP001396334">
    <property type="component" value="Unassembled WGS sequence"/>
</dbReference>
<feature type="domain" description="O-acyltransferase WSD1-like N-terminal" evidence="11">
    <location>
        <begin position="111"/>
        <end position="300"/>
    </location>
</feature>
<dbReference type="PANTHER" id="PTHR31650">
    <property type="entry name" value="O-ACYLTRANSFERASE (WSD1-LIKE) FAMILY PROTEIN"/>
    <property type="match status" value="1"/>
</dbReference>
<evidence type="ECO:0000259" key="12">
    <source>
        <dbReference type="Pfam" id="PF06974"/>
    </source>
</evidence>
<comment type="pathway">
    <text evidence="4">Lipid metabolism.</text>
</comment>
<comment type="subcellular location">
    <subcellularLocation>
        <location evidence="1">Cell membrane</location>
        <topology evidence="1">Single-pass membrane protein</topology>
    </subcellularLocation>
    <subcellularLocation>
        <location evidence="2">Endoplasmic reticulum membrane</location>
    </subcellularLocation>
</comment>
<keyword evidence="7" id="KW-0012">Acyltransferase</keyword>
<keyword evidence="6" id="KW-0256">Endoplasmic reticulum</keyword>
<dbReference type="EMBL" id="JBBPBN010000173">
    <property type="protein sequence ID" value="KAK8973960.1"/>
    <property type="molecule type" value="Genomic_DNA"/>
</dbReference>
<comment type="catalytic activity">
    <reaction evidence="10">
        <text>an acyl-CoA + a 1,2-diacyl-sn-glycerol = a triacyl-sn-glycerol + CoA</text>
        <dbReference type="Rhea" id="RHEA:10868"/>
        <dbReference type="ChEBI" id="CHEBI:17815"/>
        <dbReference type="ChEBI" id="CHEBI:57287"/>
        <dbReference type="ChEBI" id="CHEBI:58342"/>
        <dbReference type="ChEBI" id="CHEBI:64615"/>
        <dbReference type="EC" id="2.3.1.20"/>
    </reaction>
</comment>
<dbReference type="InterPro" id="IPR023213">
    <property type="entry name" value="CAT-like_dom_sf"/>
</dbReference>
<evidence type="ECO:0000256" key="5">
    <source>
        <dbReference type="ARBA" id="ARBA00022679"/>
    </source>
</evidence>
<evidence type="ECO:0000256" key="7">
    <source>
        <dbReference type="ARBA" id="ARBA00023315"/>
    </source>
</evidence>
<dbReference type="Pfam" id="PF06974">
    <property type="entry name" value="WS_DGAT_C"/>
    <property type="match status" value="1"/>
</dbReference>
<evidence type="ECO:0008006" key="15">
    <source>
        <dbReference type="Google" id="ProtNLM"/>
    </source>
</evidence>
<proteinExistence type="inferred from homology"/>
<evidence type="ECO:0000313" key="13">
    <source>
        <dbReference type="EMBL" id="KAK8973960.1"/>
    </source>
</evidence>
<dbReference type="InterPro" id="IPR045034">
    <property type="entry name" value="O-acyltransferase_WSD1-like"/>
</dbReference>
<evidence type="ECO:0000256" key="2">
    <source>
        <dbReference type="ARBA" id="ARBA00004586"/>
    </source>
</evidence>
<comment type="caution">
    <text evidence="13">The sequence shown here is derived from an EMBL/GenBank/DDBJ whole genome shotgun (WGS) entry which is preliminary data.</text>
</comment>
<keyword evidence="14" id="KW-1185">Reference proteome</keyword>
<evidence type="ECO:0000259" key="11">
    <source>
        <dbReference type="Pfam" id="PF03007"/>
    </source>
</evidence>
<protein>
    <recommendedName>
        <fullName evidence="15">Diacylglycerol O-acyltransferase</fullName>
    </recommendedName>
</protein>
<accession>A0ABR2NCR8</accession>
<dbReference type="InterPro" id="IPR009721">
    <property type="entry name" value="O-acyltransferase_WSD1_C"/>
</dbReference>
<name>A0ABR2NCR8_9ROSI</name>
<organism evidence="13 14">
    <name type="scientific">Hibiscus sabdariffa</name>
    <name type="common">roselle</name>
    <dbReference type="NCBI Taxonomy" id="183260"/>
    <lineage>
        <taxon>Eukaryota</taxon>
        <taxon>Viridiplantae</taxon>
        <taxon>Streptophyta</taxon>
        <taxon>Embryophyta</taxon>
        <taxon>Tracheophyta</taxon>
        <taxon>Spermatophyta</taxon>
        <taxon>Magnoliopsida</taxon>
        <taxon>eudicotyledons</taxon>
        <taxon>Gunneridae</taxon>
        <taxon>Pentapetalae</taxon>
        <taxon>rosids</taxon>
        <taxon>malvids</taxon>
        <taxon>Malvales</taxon>
        <taxon>Malvaceae</taxon>
        <taxon>Malvoideae</taxon>
        <taxon>Hibiscus</taxon>
    </lineage>
</organism>
<dbReference type="Gene3D" id="3.30.559.10">
    <property type="entry name" value="Chloramphenicol acetyltransferase-like domain"/>
    <property type="match status" value="1"/>
</dbReference>
<evidence type="ECO:0000256" key="10">
    <source>
        <dbReference type="ARBA" id="ARBA00048109"/>
    </source>
</evidence>
<comment type="pathway">
    <text evidence="3">Glycerolipid metabolism; triacylglycerol biosynthesis.</text>
</comment>
<evidence type="ECO:0000256" key="4">
    <source>
        <dbReference type="ARBA" id="ARBA00005189"/>
    </source>
</evidence>
<dbReference type="SUPFAM" id="SSF52777">
    <property type="entry name" value="CoA-dependent acyltransferases"/>
    <property type="match status" value="1"/>
</dbReference>
<reference evidence="13 14" key="1">
    <citation type="journal article" date="2024" name="G3 (Bethesda)">
        <title>Genome assembly of Hibiscus sabdariffa L. provides insights into metabolisms of medicinal natural products.</title>
        <authorList>
            <person name="Kim T."/>
        </authorList>
    </citation>
    <scope>NUCLEOTIDE SEQUENCE [LARGE SCALE GENOMIC DNA]</scope>
    <source>
        <strain evidence="13">TK-2024</strain>
        <tissue evidence="13">Old leaves</tissue>
    </source>
</reference>
<comment type="similarity">
    <text evidence="8">In the N-terminal section; belongs to the long-chain O-acyltransferase family.</text>
</comment>
<gene>
    <name evidence="13" type="ORF">V6N11_046920</name>
</gene>